<protein>
    <submittedName>
        <fullName evidence="1">Uncharacterized protein</fullName>
    </submittedName>
</protein>
<reference evidence="1" key="1">
    <citation type="journal article" date="2021" name="New Phytol.">
        <title>Evolutionary innovations through gain and loss of genes in the ectomycorrhizal Boletales.</title>
        <authorList>
            <person name="Wu G."/>
            <person name="Miyauchi S."/>
            <person name="Morin E."/>
            <person name="Kuo A."/>
            <person name="Drula E."/>
            <person name="Varga T."/>
            <person name="Kohler A."/>
            <person name="Feng B."/>
            <person name="Cao Y."/>
            <person name="Lipzen A."/>
            <person name="Daum C."/>
            <person name="Hundley H."/>
            <person name="Pangilinan J."/>
            <person name="Johnson J."/>
            <person name="Barry K."/>
            <person name="LaButti K."/>
            <person name="Ng V."/>
            <person name="Ahrendt S."/>
            <person name="Min B."/>
            <person name="Choi I.G."/>
            <person name="Park H."/>
            <person name="Plett J.M."/>
            <person name="Magnuson J."/>
            <person name="Spatafora J.W."/>
            <person name="Nagy L.G."/>
            <person name="Henrissat B."/>
            <person name="Grigoriev I.V."/>
            <person name="Yang Z.L."/>
            <person name="Xu J."/>
            <person name="Martin F.M."/>
        </authorList>
    </citation>
    <scope>NUCLEOTIDE SEQUENCE</scope>
    <source>
        <strain evidence="1">ATCC 28755</strain>
    </source>
</reference>
<dbReference type="Proteomes" id="UP000790377">
    <property type="component" value="Unassembled WGS sequence"/>
</dbReference>
<evidence type="ECO:0000313" key="1">
    <source>
        <dbReference type="EMBL" id="KAH7913393.1"/>
    </source>
</evidence>
<accession>A0ACB8AKW0</accession>
<keyword evidence="2" id="KW-1185">Reference proteome</keyword>
<sequence>MYIAGLSLPFSATQSVEGLVSLATAQFFYNAFKTMANLKVLADAEGGAVRPQTVPTSFLAKIVSPIHGLAFFVPPLAFIVGVACNDFYQPKWMLDLSLPNDLISSHSKVAVRVAACLAGLSYAKVMESGFKHLGDQWHVIGRREKPRVVQSGPYAIIRHPMYSSVLVQEALFALMFWSNAPLYGLVITAAAFAIKMPIEENIIERDEIVAQEYRDYKKKVPYRIIPYLW</sequence>
<comment type="caution">
    <text evidence="1">The sequence shown here is derived from an EMBL/GenBank/DDBJ whole genome shotgun (WGS) entry which is preliminary data.</text>
</comment>
<gene>
    <name evidence="1" type="ORF">BJ138DRAFT_1002323</name>
</gene>
<organism evidence="1 2">
    <name type="scientific">Hygrophoropsis aurantiaca</name>
    <dbReference type="NCBI Taxonomy" id="72124"/>
    <lineage>
        <taxon>Eukaryota</taxon>
        <taxon>Fungi</taxon>
        <taxon>Dikarya</taxon>
        <taxon>Basidiomycota</taxon>
        <taxon>Agaricomycotina</taxon>
        <taxon>Agaricomycetes</taxon>
        <taxon>Agaricomycetidae</taxon>
        <taxon>Boletales</taxon>
        <taxon>Coniophorineae</taxon>
        <taxon>Hygrophoropsidaceae</taxon>
        <taxon>Hygrophoropsis</taxon>
    </lineage>
</organism>
<dbReference type="EMBL" id="MU267631">
    <property type="protein sequence ID" value="KAH7913393.1"/>
    <property type="molecule type" value="Genomic_DNA"/>
</dbReference>
<proteinExistence type="predicted"/>
<evidence type="ECO:0000313" key="2">
    <source>
        <dbReference type="Proteomes" id="UP000790377"/>
    </source>
</evidence>
<name>A0ACB8AKW0_9AGAM</name>